<dbReference type="GO" id="GO:0003676">
    <property type="term" value="F:nucleic acid binding"/>
    <property type="evidence" value="ECO:0007669"/>
    <property type="project" value="InterPro"/>
</dbReference>
<feature type="compositionally biased region" description="Low complexity" evidence="2">
    <location>
        <begin position="40"/>
        <end position="51"/>
    </location>
</feature>
<dbReference type="Pfam" id="PF13976">
    <property type="entry name" value="gag_pre-integrs"/>
    <property type="match status" value="1"/>
</dbReference>
<evidence type="ECO:0000256" key="2">
    <source>
        <dbReference type="SAM" id="MobiDB-lite"/>
    </source>
</evidence>
<dbReference type="GO" id="GO:0008233">
    <property type="term" value="F:peptidase activity"/>
    <property type="evidence" value="ECO:0007669"/>
    <property type="project" value="UniProtKB-KW"/>
</dbReference>
<proteinExistence type="predicted"/>
<dbReference type="EMBL" id="JACTNZ010000011">
    <property type="protein sequence ID" value="KAG5526146.1"/>
    <property type="molecule type" value="Genomic_DNA"/>
</dbReference>
<dbReference type="InterPro" id="IPR036397">
    <property type="entry name" value="RNaseH_sf"/>
</dbReference>
<dbReference type="PANTHER" id="PTHR42648:SF31">
    <property type="entry name" value="RNA-DIRECTED DNA POLYMERASE"/>
    <property type="match status" value="1"/>
</dbReference>
<protein>
    <recommendedName>
        <fullName evidence="3">Integrase catalytic domain-containing protein</fullName>
    </recommendedName>
</protein>
<evidence type="ECO:0000313" key="5">
    <source>
        <dbReference type="Proteomes" id="UP000823749"/>
    </source>
</evidence>
<feature type="domain" description="Integrase catalytic" evidence="3">
    <location>
        <begin position="275"/>
        <end position="379"/>
    </location>
</feature>
<organism evidence="4 5">
    <name type="scientific">Rhododendron griersonianum</name>
    <dbReference type="NCBI Taxonomy" id="479676"/>
    <lineage>
        <taxon>Eukaryota</taxon>
        <taxon>Viridiplantae</taxon>
        <taxon>Streptophyta</taxon>
        <taxon>Embryophyta</taxon>
        <taxon>Tracheophyta</taxon>
        <taxon>Spermatophyta</taxon>
        <taxon>Magnoliopsida</taxon>
        <taxon>eudicotyledons</taxon>
        <taxon>Gunneridae</taxon>
        <taxon>Pentapetalae</taxon>
        <taxon>asterids</taxon>
        <taxon>Ericales</taxon>
        <taxon>Ericaceae</taxon>
        <taxon>Ericoideae</taxon>
        <taxon>Rhodoreae</taxon>
        <taxon>Rhododendron</taxon>
    </lineage>
</organism>
<dbReference type="InterPro" id="IPR025724">
    <property type="entry name" value="GAG-pre-integrase_dom"/>
</dbReference>
<keyword evidence="1" id="KW-0378">Hydrolase</keyword>
<dbReference type="InterPro" id="IPR054722">
    <property type="entry name" value="PolX-like_BBD"/>
</dbReference>
<dbReference type="AlphaFoldDB" id="A0AAV6ICD5"/>
<dbReference type="InterPro" id="IPR001584">
    <property type="entry name" value="Integrase_cat-core"/>
</dbReference>
<dbReference type="Pfam" id="PF22936">
    <property type="entry name" value="Pol_BBD"/>
    <property type="match status" value="1"/>
</dbReference>
<dbReference type="Gene3D" id="3.30.420.10">
    <property type="entry name" value="Ribonuclease H-like superfamily/Ribonuclease H"/>
    <property type="match status" value="1"/>
</dbReference>
<dbReference type="SUPFAM" id="SSF53098">
    <property type="entry name" value="Ribonuclease H-like"/>
    <property type="match status" value="1"/>
</dbReference>
<dbReference type="GO" id="GO:0006508">
    <property type="term" value="P:proteolysis"/>
    <property type="evidence" value="ECO:0007669"/>
    <property type="project" value="UniProtKB-KW"/>
</dbReference>
<name>A0AAV6ICD5_9ERIC</name>
<dbReference type="PANTHER" id="PTHR42648">
    <property type="entry name" value="TRANSPOSASE, PUTATIVE-RELATED"/>
    <property type="match status" value="1"/>
</dbReference>
<dbReference type="InterPro" id="IPR012337">
    <property type="entry name" value="RNaseH-like_sf"/>
</dbReference>
<gene>
    <name evidence="4" type="ORF">RHGRI_032431</name>
</gene>
<dbReference type="GO" id="GO:0015074">
    <property type="term" value="P:DNA integration"/>
    <property type="evidence" value="ECO:0007669"/>
    <property type="project" value="InterPro"/>
</dbReference>
<comment type="caution">
    <text evidence="4">The sequence shown here is derived from an EMBL/GenBank/DDBJ whole genome shotgun (WGS) entry which is preliminary data.</text>
</comment>
<dbReference type="InterPro" id="IPR039537">
    <property type="entry name" value="Retrotran_Ty1/copia-like"/>
</dbReference>
<evidence type="ECO:0000313" key="4">
    <source>
        <dbReference type="EMBL" id="KAG5526146.1"/>
    </source>
</evidence>
<keyword evidence="1" id="KW-0645">Protease</keyword>
<feature type="region of interest" description="Disordered" evidence="2">
    <location>
        <begin position="28"/>
        <end position="54"/>
    </location>
</feature>
<reference evidence="4" key="1">
    <citation type="submission" date="2020-08" db="EMBL/GenBank/DDBJ databases">
        <title>Plant Genome Project.</title>
        <authorList>
            <person name="Zhang R.-G."/>
        </authorList>
    </citation>
    <scope>NUCLEOTIDE SEQUENCE</scope>
    <source>
        <strain evidence="4">WSP0</strain>
        <tissue evidence="4">Leaf</tissue>
    </source>
</reference>
<keyword evidence="5" id="KW-1185">Reference proteome</keyword>
<dbReference type="Proteomes" id="UP000823749">
    <property type="component" value="Chromosome 11"/>
</dbReference>
<sequence length="379" mass="42812">MGKTQMHCDYCDLDNHNIDTCYKLHGYPTDKPRNSRRNPSHSNSLSSGPSRANDRAMVTAPMVTQEQYNKILAMLSSGSADFNANLAGIALYAPSFSAWIIDTGASNHMCSSLSLFSSYKPCPNPSFVQLPDGSDAKITHIGTVVLSPDLQLDNVFYIPSFKFNLLSVSQLTNSHQYSVVFLRDRCIFQDLSAKRTIGLGSVHGNLYYLQASSANLVTGTPTIDIWHWRLGHPSHHRMSELAKNVSSISYSPLHVCDICPQAKQTRLCFPHSSISTNKPFQLIHVDIWGSFSKPSMSGARFFFTIVDDFSRCTWIYLMCFKSDMKYHLKSFFSMVKTQYHCQIKHIFSGQGEEFLPEIQQIRSDNGSEFLSNEMQHFFF</sequence>
<evidence type="ECO:0000256" key="1">
    <source>
        <dbReference type="ARBA" id="ARBA00022670"/>
    </source>
</evidence>
<dbReference type="PROSITE" id="PS50994">
    <property type="entry name" value="INTEGRASE"/>
    <property type="match status" value="1"/>
</dbReference>
<evidence type="ECO:0000259" key="3">
    <source>
        <dbReference type="PROSITE" id="PS50994"/>
    </source>
</evidence>
<accession>A0AAV6ICD5</accession>